<dbReference type="STRING" id="404941.GCA_002013645_02522"/>
<dbReference type="Proteomes" id="UP000294604">
    <property type="component" value="Unassembled WGS sequence"/>
</dbReference>
<sequence length="30" mass="3287">MSKVIGRVVKVPAGVIVVRQELLRPARDEA</sequence>
<reference evidence="1 2" key="1">
    <citation type="journal article" date="2019" name="Sci. Rep.">
        <title>Extended insight into the Mycobacterium chelonae-abscessus complex through whole genome sequencing of Mycobacterium salmoniphilum outbreak and Mycobacterium salmoniphilum-like strains.</title>
        <authorList>
            <person name="Behra P.R.K."/>
            <person name="Das S."/>
            <person name="Pettersson B.M.F."/>
            <person name="Shirreff L."/>
            <person name="DuCote T."/>
            <person name="Jacobsson K.G."/>
            <person name="Ennis D.G."/>
            <person name="Kirsebom L.A."/>
        </authorList>
    </citation>
    <scope>NUCLEOTIDE SEQUENCE [LARGE SCALE GENOMIC DNA]</scope>
    <source>
        <strain evidence="1 2">CCUG 60884</strain>
    </source>
</reference>
<proteinExistence type="predicted"/>
<evidence type="ECO:0000313" key="1">
    <source>
        <dbReference type="EMBL" id="TEA03691.1"/>
    </source>
</evidence>
<organism evidence="1 2">
    <name type="scientific">Mycobacteroides salmoniphilum</name>
    <dbReference type="NCBI Taxonomy" id="404941"/>
    <lineage>
        <taxon>Bacteria</taxon>
        <taxon>Bacillati</taxon>
        <taxon>Actinomycetota</taxon>
        <taxon>Actinomycetes</taxon>
        <taxon>Mycobacteriales</taxon>
        <taxon>Mycobacteriaceae</taxon>
        <taxon>Mycobacteroides</taxon>
    </lineage>
</organism>
<dbReference type="AlphaFoldDB" id="A0A4R8SU05"/>
<accession>A0A4R8SU05</accession>
<evidence type="ECO:0000313" key="2">
    <source>
        <dbReference type="Proteomes" id="UP000294604"/>
    </source>
</evidence>
<name>A0A4R8SU05_9MYCO</name>
<gene>
    <name evidence="1" type="ORF">CCUG60884_02546</name>
</gene>
<comment type="caution">
    <text evidence="1">The sequence shown here is derived from an EMBL/GenBank/DDBJ whole genome shotgun (WGS) entry which is preliminary data.</text>
</comment>
<dbReference type="EMBL" id="PECL01000008">
    <property type="protein sequence ID" value="TEA03691.1"/>
    <property type="molecule type" value="Genomic_DNA"/>
</dbReference>
<protein>
    <submittedName>
        <fullName evidence="1">Uncharacterized protein</fullName>
    </submittedName>
</protein>